<reference evidence="2 3" key="1">
    <citation type="journal article" date="2015" name="Genome Announc.">
        <title>Complete genome sequences for 35 biothreat assay-relevant bacillus species.</title>
        <authorList>
            <person name="Johnson S.L."/>
            <person name="Daligault H.E."/>
            <person name="Davenport K.W."/>
            <person name="Jaissle J."/>
            <person name="Frey K.G."/>
            <person name="Ladner J.T."/>
            <person name="Broomall S.M."/>
            <person name="Bishop-Lilly K.A."/>
            <person name="Bruce D.C."/>
            <person name="Gibbons H.S."/>
            <person name="Coyne S.R."/>
            <person name="Lo C.C."/>
            <person name="Meincke L."/>
            <person name="Munk A.C."/>
            <person name="Koroleva G.I."/>
            <person name="Rosenzweig C.N."/>
            <person name="Palacios G.F."/>
            <person name="Redden C.L."/>
            <person name="Minogue T.D."/>
            <person name="Chain P.S."/>
        </authorList>
    </citation>
    <scope>NUCLEOTIDE SEQUENCE [LARGE SCALE GENOMIC DNA]</scope>
    <source>
        <strain evidence="3">ATCC 14581 / DSM 32 / JCM 2506 / NBRC 15308 / NCIMB 9376 / NCTC 10342 / NRRL B-14308 / VKM B-512</strain>
    </source>
</reference>
<dbReference type="SUPFAM" id="SSF56317">
    <property type="entry name" value="Carbon-nitrogen hydrolase"/>
    <property type="match status" value="1"/>
</dbReference>
<dbReference type="EMBL" id="CP009920">
    <property type="protein sequence ID" value="AJI25128.1"/>
    <property type="molecule type" value="Genomic_DNA"/>
</dbReference>
<dbReference type="GO" id="GO:0016787">
    <property type="term" value="F:hydrolase activity"/>
    <property type="evidence" value="ECO:0007669"/>
    <property type="project" value="UniProtKB-KW"/>
</dbReference>
<comment type="similarity">
    <text evidence="1">Belongs to the carbon-nitrogen hydrolase superfamily. NIT1/NIT2 family.</text>
</comment>
<proteinExistence type="inferred from homology"/>
<dbReference type="Gene3D" id="3.60.110.10">
    <property type="entry name" value="Carbon-nitrogen hydrolase"/>
    <property type="match status" value="1"/>
</dbReference>
<evidence type="ECO:0000313" key="2">
    <source>
        <dbReference type="EMBL" id="AJI25128.1"/>
    </source>
</evidence>
<dbReference type="RefSeq" id="WP_034651458.1">
    <property type="nucleotide sequence ID" value="NZ_BCVB01000010.1"/>
</dbReference>
<keyword evidence="2" id="KW-0378">Hydrolase</keyword>
<organism evidence="2 3">
    <name type="scientific">Priestia megaterium (strain ATCC 14581 / DSM 32 / CCUG 1817 / JCM 2506 / NBRC 15308 / NCIMB 9376 / NCTC 10342 / NRRL B-14308 / VKM B-512 / Ford 19)</name>
    <name type="common">Bacillus megaterium</name>
    <dbReference type="NCBI Taxonomy" id="1348623"/>
    <lineage>
        <taxon>Bacteria</taxon>
        <taxon>Bacillati</taxon>
        <taxon>Bacillota</taxon>
        <taxon>Bacilli</taxon>
        <taxon>Bacillales</taxon>
        <taxon>Bacillaceae</taxon>
        <taxon>Priestia</taxon>
    </lineage>
</organism>
<evidence type="ECO:0000313" key="3">
    <source>
        <dbReference type="Proteomes" id="UP000031829"/>
    </source>
</evidence>
<dbReference type="Proteomes" id="UP000031829">
    <property type="component" value="Chromosome"/>
</dbReference>
<sequence>MRQLKIALAQLRSNLHDKDKNLKRVFGTMEAAKDQGADFVLFPELFLTGFLLNEQVEELAESVEGELITKVKKYAKELQIGVILGFPERHHFKIYNSAVFINKKGEIVGTYRKIHLFDHENLYFTSGDSIPVFDTPQGKFGVMITYDMEFPEVARILALKGAEVVFVLCANMIPYEHHQHVYLRSRALENHIFIAAANKVGLEDDYVYFGESEVINPNGHCVFKSLNNEDLAIVDIDLSSSANSKEILNYLNNRKSNLYRREGL</sequence>
<dbReference type="CDD" id="cd07197">
    <property type="entry name" value="nitrilase"/>
    <property type="match status" value="1"/>
</dbReference>
<dbReference type="PANTHER" id="PTHR23088">
    <property type="entry name" value="NITRILASE-RELATED"/>
    <property type="match status" value="1"/>
</dbReference>
<dbReference type="Pfam" id="PF00795">
    <property type="entry name" value="CN_hydrolase"/>
    <property type="match status" value="1"/>
</dbReference>
<accession>A0A0B6AWQ7</accession>
<dbReference type="PANTHER" id="PTHR23088:SF27">
    <property type="entry name" value="DEAMINATED GLUTATHIONE AMIDASE"/>
    <property type="match status" value="1"/>
</dbReference>
<protein>
    <submittedName>
        <fullName evidence="2">Carbon-nitrogen hydrolase family protein</fullName>
    </submittedName>
</protein>
<dbReference type="PROSITE" id="PS50263">
    <property type="entry name" value="CN_HYDROLASE"/>
    <property type="match status" value="1"/>
</dbReference>
<evidence type="ECO:0000256" key="1">
    <source>
        <dbReference type="ARBA" id="ARBA00010613"/>
    </source>
</evidence>
<dbReference type="InterPro" id="IPR036526">
    <property type="entry name" value="C-N_Hydrolase_sf"/>
</dbReference>
<dbReference type="HOGENOM" id="CLU_030130_3_8_9"/>
<dbReference type="AlphaFoldDB" id="A0A0B6AWQ7"/>
<dbReference type="KEGG" id="bmeg:BG04_5126"/>
<dbReference type="GeneID" id="93643088"/>
<gene>
    <name evidence="2" type="ORF">BG04_5126</name>
</gene>
<dbReference type="InterPro" id="IPR003010">
    <property type="entry name" value="C-N_Hydrolase"/>
</dbReference>
<name>A0A0B6AWQ7_PRIM2</name>